<gene>
    <name evidence="2" type="ORF">NQ314_010510</name>
</gene>
<name>A0AAV8XQV8_9CUCU</name>
<feature type="disulfide bond" evidence="1">
    <location>
        <begin position="49"/>
        <end position="58"/>
    </location>
</feature>
<dbReference type="SMART" id="SM00205">
    <property type="entry name" value="THN"/>
    <property type="match status" value="1"/>
</dbReference>
<dbReference type="InterPro" id="IPR001938">
    <property type="entry name" value="Thaumatin"/>
</dbReference>
<dbReference type="SUPFAM" id="SSF49870">
    <property type="entry name" value="Osmotin, thaumatin-like protein"/>
    <property type="match status" value="1"/>
</dbReference>
<evidence type="ECO:0000313" key="3">
    <source>
        <dbReference type="Proteomes" id="UP001162156"/>
    </source>
</evidence>
<protein>
    <recommendedName>
        <fullName evidence="4">Thaumatin-like protein</fullName>
    </recommendedName>
</protein>
<reference evidence="2" key="1">
    <citation type="journal article" date="2023" name="Insect Mol. Biol.">
        <title>Genome sequencing provides insights into the evolution of gene families encoding plant cell wall-degrading enzymes in longhorned beetles.</title>
        <authorList>
            <person name="Shin N.R."/>
            <person name="Okamura Y."/>
            <person name="Kirsch R."/>
            <person name="Pauchet Y."/>
        </authorList>
    </citation>
    <scope>NUCLEOTIDE SEQUENCE</scope>
    <source>
        <strain evidence="2">RBIC_L_NR</strain>
    </source>
</reference>
<evidence type="ECO:0000256" key="1">
    <source>
        <dbReference type="PIRSR" id="PIRSR002703-1"/>
    </source>
</evidence>
<proteinExistence type="predicted"/>
<dbReference type="AlphaFoldDB" id="A0AAV8XQV8"/>
<dbReference type="PANTHER" id="PTHR31048">
    <property type="entry name" value="OS03G0233200 PROTEIN"/>
    <property type="match status" value="1"/>
</dbReference>
<organism evidence="2 3">
    <name type="scientific">Rhamnusium bicolor</name>
    <dbReference type="NCBI Taxonomy" id="1586634"/>
    <lineage>
        <taxon>Eukaryota</taxon>
        <taxon>Metazoa</taxon>
        <taxon>Ecdysozoa</taxon>
        <taxon>Arthropoda</taxon>
        <taxon>Hexapoda</taxon>
        <taxon>Insecta</taxon>
        <taxon>Pterygota</taxon>
        <taxon>Neoptera</taxon>
        <taxon>Endopterygota</taxon>
        <taxon>Coleoptera</taxon>
        <taxon>Polyphaga</taxon>
        <taxon>Cucujiformia</taxon>
        <taxon>Chrysomeloidea</taxon>
        <taxon>Cerambycidae</taxon>
        <taxon>Lepturinae</taxon>
        <taxon>Rhagiini</taxon>
        <taxon>Rhamnusium</taxon>
    </lineage>
</organism>
<accession>A0AAV8XQV8</accession>
<dbReference type="PROSITE" id="PS51367">
    <property type="entry name" value="THAUMATIN_2"/>
    <property type="match status" value="1"/>
</dbReference>
<dbReference type="InterPro" id="IPR037176">
    <property type="entry name" value="Osmotin/thaumatin-like_sf"/>
</dbReference>
<keyword evidence="3" id="KW-1185">Reference proteome</keyword>
<feature type="disulfide bond" evidence="1">
    <location>
        <begin position="22"/>
        <end position="86"/>
    </location>
</feature>
<dbReference type="EMBL" id="JANEYF010002916">
    <property type="protein sequence ID" value="KAJ8941002.1"/>
    <property type="molecule type" value="Genomic_DNA"/>
</dbReference>
<evidence type="ECO:0008006" key="4">
    <source>
        <dbReference type="Google" id="ProtNLM"/>
    </source>
</evidence>
<keyword evidence="1" id="KW-1015">Disulfide bond</keyword>
<feature type="disulfide bond" evidence="1">
    <location>
        <begin position="30"/>
        <end position="45"/>
    </location>
</feature>
<sequence>MRFEPVNGQGDGSPYSCRRAACEYHFNNDCPNELKVNTEHGVIACKSACGAFNSDEYCCRNSHNTPDTCRSSNWPVNFPAHFKNHCPDAYSYAYDDQKKYIYL</sequence>
<dbReference type="Gene3D" id="2.60.110.10">
    <property type="entry name" value="Thaumatin"/>
    <property type="match status" value="1"/>
</dbReference>
<evidence type="ECO:0000313" key="2">
    <source>
        <dbReference type="EMBL" id="KAJ8941002.1"/>
    </source>
</evidence>
<dbReference type="Proteomes" id="UP001162156">
    <property type="component" value="Unassembled WGS sequence"/>
</dbReference>
<feature type="disulfide bond" evidence="1">
    <location>
        <begin position="59"/>
        <end position="69"/>
    </location>
</feature>
<dbReference type="Pfam" id="PF00314">
    <property type="entry name" value="Thaumatin"/>
    <property type="match status" value="1"/>
</dbReference>
<dbReference type="PIRSF" id="PIRSF002703">
    <property type="entry name" value="Thaumatin"/>
    <property type="match status" value="1"/>
</dbReference>
<comment type="caution">
    <text evidence="2">The sequence shown here is derived from an EMBL/GenBank/DDBJ whole genome shotgun (WGS) entry which is preliminary data.</text>
</comment>